<name>A0A4C1YLV1_EUMVA</name>
<evidence type="ECO:0000313" key="1">
    <source>
        <dbReference type="EMBL" id="GBP75367.1"/>
    </source>
</evidence>
<gene>
    <name evidence="1" type="ORF">EVAR_61592_1</name>
</gene>
<proteinExistence type="predicted"/>
<dbReference type="EMBL" id="BGZK01001246">
    <property type="protein sequence ID" value="GBP75367.1"/>
    <property type="molecule type" value="Genomic_DNA"/>
</dbReference>
<reference evidence="1 2" key="1">
    <citation type="journal article" date="2019" name="Commun. Biol.">
        <title>The bagworm genome reveals a unique fibroin gene that provides high tensile strength.</title>
        <authorList>
            <person name="Kono N."/>
            <person name="Nakamura H."/>
            <person name="Ohtoshi R."/>
            <person name="Tomita M."/>
            <person name="Numata K."/>
            <person name="Arakawa K."/>
        </authorList>
    </citation>
    <scope>NUCLEOTIDE SEQUENCE [LARGE SCALE GENOMIC DNA]</scope>
</reference>
<dbReference type="Proteomes" id="UP000299102">
    <property type="component" value="Unassembled WGS sequence"/>
</dbReference>
<keyword evidence="2" id="KW-1185">Reference proteome</keyword>
<sequence length="128" mass="14239">MISAGREGVPLNFHNKLPGNANRRRPATLIRASARSVARNCYIEVVAAAREPFFPDGNWVSCSVMSHAVYKQNYCEISPTNFQLDVPTFFHCIRSGIYDRPTSRTGPRFLDAARRHRSPLAVCSGKGS</sequence>
<evidence type="ECO:0000313" key="2">
    <source>
        <dbReference type="Proteomes" id="UP000299102"/>
    </source>
</evidence>
<organism evidence="1 2">
    <name type="scientific">Eumeta variegata</name>
    <name type="common">Bagworm moth</name>
    <name type="synonym">Eumeta japonica</name>
    <dbReference type="NCBI Taxonomy" id="151549"/>
    <lineage>
        <taxon>Eukaryota</taxon>
        <taxon>Metazoa</taxon>
        <taxon>Ecdysozoa</taxon>
        <taxon>Arthropoda</taxon>
        <taxon>Hexapoda</taxon>
        <taxon>Insecta</taxon>
        <taxon>Pterygota</taxon>
        <taxon>Neoptera</taxon>
        <taxon>Endopterygota</taxon>
        <taxon>Lepidoptera</taxon>
        <taxon>Glossata</taxon>
        <taxon>Ditrysia</taxon>
        <taxon>Tineoidea</taxon>
        <taxon>Psychidae</taxon>
        <taxon>Oiketicinae</taxon>
        <taxon>Eumeta</taxon>
    </lineage>
</organism>
<comment type="caution">
    <text evidence="1">The sequence shown here is derived from an EMBL/GenBank/DDBJ whole genome shotgun (WGS) entry which is preliminary data.</text>
</comment>
<protein>
    <submittedName>
        <fullName evidence="1">Uncharacterized protein</fullName>
    </submittedName>
</protein>
<dbReference type="AlphaFoldDB" id="A0A4C1YLV1"/>
<accession>A0A4C1YLV1</accession>